<dbReference type="InterPro" id="IPR011009">
    <property type="entry name" value="Kinase-like_dom_sf"/>
</dbReference>
<protein>
    <recommendedName>
        <fullName evidence="4">Alpha-galactosidase A</fullName>
    </recommendedName>
</protein>
<comment type="caution">
    <text evidence="2">The sequence shown here is derived from an EMBL/GenBank/DDBJ whole genome shotgun (WGS) entry which is preliminary data.</text>
</comment>
<dbReference type="AlphaFoldDB" id="A0A9N9W4V8"/>
<dbReference type="Pfam" id="PF06293">
    <property type="entry name" value="Kdo"/>
    <property type="match status" value="1"/>
</dbReference>
<dbReference type="Gene3D" id="1.10.510.10">
    <property type="entry name" value="Transferase(Phosphotransferase) domain 1"/>
    <property type="match status" value="1"/>
</dbReference>
<evidence type="ECO:0000256" key="1">
    <source>
        <dbReference type="SAM" id="MobiDB-lite"/>
    </source>
</evidence>
<gene>
    <name evidence="2" type="ORF">CSOL1703_00010704</name>
</gene>
<keyword evidence="3" id="KW-1185">Reference proteome</keyword>
<reference evidence="2" key="1">
    <citation type="submission" date="2021-10" db="EMBL/GenBank/DDBJ databases">
        <authorList>
            <person name="Piombo E."/>
        </authorList>
    </citation>
    <scope>NUCLEOTIDE SEQUENCE</scope>
</reference>
<accession>A0A9N9W4V8</accession>
<organism evidence="2 3">
    <name type="scientific">Clonostachys solani</name>
    <dbReference type="NCBI Taxonomy" id="160281"/>
    <lineage>
        <taxon>Eukaryota</taxon>
        <taxon>Fungi</taxon>
        <taxon>Dikarya</taxon>
        <taxon>Ascomycota</taxon>
        <taxon>Pezizomycotina</taxon>
        <taxon>Sordariomycetes</taxon>
        <taxon>Hypocreomycetidae</taxon>
        <taxon>Hypocreales</taxon>
        <taxon>Bionectriaceae</taxon>
        <taxon>Clonostachys</taxon>
    </lineage>
</organism>
<evidence type="ECO:0000313" key="2">
    <source>
        <dbReference type="EMBL" id="CAH0044963.1"/>
    </source>
</evidence>
<dbReference type="OrthoDB" id="5071209at2759"/>
<dbReference type="Proteomes" id="UP000775872">
    <property type="component" value="Unassembled WGS sequence"/>
</dbReference>
<name>A0A9N9W4V8_9HYPO</name>
<evidence type="ECO:0000313" key="3">
    <source>
        <dbReference type="Proteomes" id="UP000775872"/>
    </source>
</evidence>
<evidence type="ECO:0008006" key="4">
    <source>
        <dbReference type="Google" id="ProtNLM"/>
    </source>
</evidence>
<dbReference type="EMBL" id="CABFOC020000007">
    <property type="protein sequence ID" value="CAH0044963.1"/>
    <property type="molecule type" value="Genomic_DNA"/>
</dbReference>
<dbReference type="SUPFAM" id="SSF56112">
    <property type="entry name" value="Protein kinase-like (PK-like)"/>
    <property type="match status" value="1"/>
</dbReference>
<feature type="compositionally biased region" description="Basic and acidic residues" evidence="1">
    <location>
        <begin position="237"/>
        <end position="256"/>
    </location>
</feature>
<proteinExistence type="predicted"/>
<sequence>MKSDSALKFRILDASIDSDGGGDLRLLVDGHAIKYIAIDSNIYSPEDLTFLPTLVELLPALPSGDWNVSTISRDPNTGQPQFTQVQRAELPGIKQVWHPTQIEFLELRLGKKLRSNVYETQCDHFGQTVIAKFARFAWETWMLEAETEAYQWIEGHAIGPNFLGHIAEFGRVIGFLISRIDPCRHANLQDLPLCSSILQKLHDLGIKHGDTNKHNFLISGKEVVLIDFDSAKRTQDTDELSKEMSGLKEQFSDESGRGGVTVHS</sequence>
<feature type="region of interest" description="Disordered" evidence="1">
    <location>
        <begin position="237"/>
        <end position="264"/>
    </location>
</feature>